<dbReference type="InterPro" id="IPR015500">
    <property type="entry name" value="Peptidase_S8_subtilisin-rel"/>
</dbReference>
<dbReference type="CDD" id="cd07487">
    <property type="entry name" value="Peptidases_S8_1"/>
    <property type="match status" value="1"/>
</dbReference>
<evidence type="ECO:0000256" key="5">
    <source>
        <dbReference type="PROSITE-ProRule" id="PRU01240"/>
    </source>
</evidence>
<feature type="active site" description="Charge relay system" evidence="5">
    <location>
        <position position="380"/>
    </location>
</feature>
<feature type="active site" description="Charge relay system" evidence="5">
    <location>
        <position position="187"/>
    </location>
</feature>
<evidence type="ECO:0000313" key="9">
    <source>
        <dbReference type="Proteomes" id="UP001589738"/>
    </source>
</evidence>
<sequence length="437" mass="47940">MFGYSMVQMVRTHADKLERPLREQILNLYKPFKWTPCFLHNMFEGMLKIGRKYSVIIEFQEGCYDAGCKEVDEVMNHHMRNKIKSHFPRVSCCSADITPSGLDEMLNSCHHIKRVYLNSEVKAFLNVAVPSANAQNIVRNGTILTGNGVKIAIIDTGIYPHPDLSGRITDFVDLINNRTEAYDDNGHGTHCAGDAASASVNYPGPAPRADLVGVKVLDKLGSGSLETVMQGVDWCIQYNENNPNNKIDIISMSLGSTAQKYRSEDDDPMVKMVEAAWASGIVVCVAAGNEGPEKGTIASPGLSDKVITVGALDDRNTVERNHDDVASFSSRGPTIYGGVKPDILAPGVNIVSLRSPNSYLDKLQKSSRVENDYTTLSGTSMATPICAGVVALMKEANPSLTPDKIKELLMTNTDVWRDRDKNIYGYGYINAERSIPE</sequence>
<dbReference type="Gene3D" id="3.40.50.200">
    <property type="entry name" value="Peptidase S8/S53 domain"/>
    <property type="match status" value="1"/>
</dbReference>
<evidence type="ECO:0000256" key="3">
    <source>
        <dbReference type="ARBA" id="ARBA00022801"/>
    </source>
</evidence>
<organism evidence="8 9">
    <name type="scientific">Robertmurraya beringensis</name>
    <dbReference type="NCBI Taxonomy" id="641660"/>
    <lineage>
        <taxon>Bacteria</taxon>
        <taxon>Bacillati</taxon>
        <taxon>Bacillota</taxon>
        <taxon>Bacilli</taxon>
        <taxon>Bacillales</taxon>
        <taxon>Bacillaceae</taxon>
        <taxon>Robertmurraya</taxon>
    </lineage>
</organism>
<protein>
    <submittedName>
        <fullName evidence="8">S8 family peptidase</fullName>
        <ecNumber evidence="8">3.4.-.-</ecNumber>
    </submittedName>
</protein>
<dbReference type="SUPFAM" id="SSF52743">
    <property type="entry name" value="Subtilisin-like"/>
    <property type="match status" value="1"/>
</dbReference>
<dbReference type="PROSITE" id="PS51892">
    <property type="entry name" value="SUBTILASE"/>
    <property type="match status" value="1"/>
</dbReference>
<dbReference type="EMBL" id="JBHLUU010000026">
    <property type="protein sequence ID" value="MFC0475336.1"/>
    <property type="molecule type" value="Genomic_DNA"/>
</dbReference>
<dbReference type="Pfam" id="PF00082">
    <property type="entry name" value="Peptidase_S8"/>
    <property type="match status" value="1"/>
</dbReference>
<accession>A0ABV6KTY6</accession>
<dbReference type="RefSeq" id="WP_160547355.1">
    <property type="nucleotide sequence ID" value="NZ_JBHLUU010000026.1"/>
</dbReference>
<evidence type="ECO:0000313" key="8">
    <source>
        <dbReference type="EMBL" id="MFC0475336.1"/>
    </source>
</evidence>
<name>A0ABV6KTY6_9BACI</name>
<evidence type="ECO:0000256" key="4">
    <source>
        <dbReference type="ARBA" id="ARBA00022825"/>
    </source>
</evidence>
<evidence type="ECO:0000256" key="2">
    <source>
        <dbReference type="ARBA" id="ARBA00022670"/>
    </source>
</evidence>
<gene>
    <name evidence="8" type="ORF">ACFFHF_08730</name>
</gene>
<evidence type="ECO:0000256" key="1">
    <source>
        <dbReference type="ARBA" id="ARBA00011073"/>
    </source>
</evidence>
<evidence type="ECO:0000256" key="6">
    <source>
        <dbReference type="RuleBase" id="RU003355"/>
    </source>
</evidence>
<proteinExistence type="inferred from homology"/>
<dbReference type="InterPro" id="IPR050131">
    <property type="entry name" value="Peptidase_S8_subtilisin-like"/>
</dbReference>
<comment type="caution">
    <text evidence="8">The sequence shown here is derived from an EMBL/GenBank/DDBJ whole genome shotgun (WGS) entry which is preliminary data.</text>
</comment>
<dbReference type="InterPro" id="IPR000209">
    <property type="entry name" value="Peptidase_S8/S53_dom"/>
</dbReference>
<keyword evidence="3 5" id="KW-0378">Hydrolase</keyword>
<dbReference type="PRINTS" id="PR00723">
    <property type="entry name" value="SUBTILISIN"/>
</dbReference>
<dbReference type="PROSITE" id="PS00136">
    <property type="entry name" value="SUBTILASE_ASP"/>
    <property type="match status" value="1"/>
</dbReference>
<dbReference type="InterPro" id="IPR022398">
    <property type="entry name" value="Peptidase_S8_His-AS"/>
</dbReference>
<dbReference type="GO" id="GO:0016787">
    <property type="term" value="F:hydrolase activity"/>
    <property type="evidence" value="ECO:0007669"/>
    <property type="project" value="UniProtKB-KW"/>
</dbReference>
<dbReference type="InterPro" id="IPR023828">
    <property type="entry name" value="Peptidase_S8_Ser-AS"/>
</dbReference>
<dbReference type="Proteomes" id="UP001589738">
    <property type="component" value="Unassembled WGS sequence"/>
</dbReference>
<comment type="similarity">
    <text evidence="1 5 6">Belongs to the peptidase S8 family.</text>
</comment>
<keyword evidence="4 5" id="KW-0720">Serine protease</keyword>
<dbReference type="InterPro" id="IPR023827">
    <property type="entry name" value="Peptidase_S8_Asp-AS"/>
</dbReference>
<dbReference type="InterPro" id="IPR036852">
    <property type="entry name" value="Peptidase_S8/S53_dom_sf"/>
</dbReference>
<evidence type="ECO:0000259" key="7">
    <source>
        <dbReference type="Pfam" id="PF00082"/>
    </source>
</evidence>
<feature type="active site" description="Charge relay system" evidence="5">
    <location>
        <position position="155"/>
    </location>
</feature>
<reference evidence="8 9" key="1">
    <citation type="submission" date="2024-09" db="EMBL/GenBank/DDBJ databases">
        <authorList>
            <person name="Sun Q."/>
            <person name="Mori K."/>
        </authorList>
    </citation>
    <scope>NUCLEOTIDE SEQUENCE [LARGE SCALE GENOMIC DNA]</scope>
    <source>
        <strain evidence="8 9">CGMCC 1.9126</strain>
    </source>
</reference>
<dbReference type="PANTHER" id="PTHR43806:SF65">
    <property type="entry name" value="SERINE PROTEASE APRX"/>
    <property type="match status" value="1"/>
</dbReference>
<dbReference type="EC" id="3.4.-.-" evidence="8"/>
<feature type="domain" description="Peptidase S8/S53" evidence="7">
    <location>
        <begin position="146"/>
        <end position="427"/>
    </location>
</feature>
<dbReference type="PROSITE" id="PS00138">
    <property type="entry name" value="SUBTILASE_SER"/>
    <property type="match status" value="1"/>
</dbReference>
<dbReference type="PROSITE" id="PS00137">
    <property type="entry name" value="SUBTILASE_HIS"/>
    <property type="match status" value="1"/>
</dbReference>
<dbReference type="PANTHER" id="PTHR43806">
    <property type="entry name" value="PEPTIDASE S8"/>
    <property type="match status" value="1"/>
</dbReference>
<keyword evidence="9" id="KW-1185">Reference proteome</keyword>
<keyword evidence="2 5" id="KW-0645">Protease</keyword>